<proteinExistence type="predicted"/>
<reference evidence="1 2" key="1">
    <citation type="journal article" date="2018" name="Biotechnol. Adv.">
        <title>Improved genomic resources and new bioinformatic workflow for the carcinogenic parasite Clonorchis sinensis: Biotechnological implications.</title>
        <authorList>
            <person name="Wang D."/>
            <person name="Korhonen P.K."/>
            <person name="Gasser R.B."/>
            <person name="Young N.D."/>
        </authorList>
    </citation>
    <scope>NUCLEOTIDE SEQUENCE [LARGE SCALE GENOMIC DNA]</scope>
    <source>
        <strain evidence="1">Cs-k2</strain>
    </source>
</reference>
<dbReference type="InParanoid" id="A0A3R7G932"/>
<evidence type="ECO:0000313" key="1">
    <source>
        <dbReference type="EMBL" id="KAG5445187.1"/>
    </source>
</evidence>
<sequence>MHKEFRTSCKDWLIDKSSTAKYVNITANYKPGDVLLITRKDQFDVDKIYDKLISGENSAFVGYPGEDKNDSLSQLLEKFEIDFGRTEDDMKPQFWNVSGSAESNAFIPTSYWIERYVNSWKAFSTERFQVRGEELGVEQIDVEGQLNALVAKYGALMEYLAPCDIQNYVRDEKTATALLNYNLILKYQFGKSGFALPGVHRYPGKIPSSTRPTTLVAKVSSDLSGSFSPLGVYAKPGEAFRWMVLTNTNSSLTNQWIRINAQTDLIDHYPRWSRWLIISTAICMWKQGQYVSPHGGPVFLQLPQGISIALLLENVYRYPRLDLRNQGSFASFAKEIKEYSTVPWLVISGGAMNSMLRTVGVYTTKTSEVTSSARHFDDAIRLMHNYRGSEKFVADIQISSPPGHSGYPWMGNLDWSKLFLCGVI</sequence>
<protein>
    <submittedName>
        <fullName evidence="1">Uncharacterized protein</fullName>
    </submittedName>
</protein>
<gene>
    <name evidence="1" type="ORF">CSKR_103362</name>
</gene>
<accession>A0A3R7G932</accession>
<reference evidence="1 2" key="2">
    <citation type="journal article" date="2021" name="Genomics">
        <title>High-quality reference genome for Clonorchis sinensis.</title>
        <authorList>
            <person name="Young N.D."/>
            <person name="Stroehlein A.J."/>
            <person name="Kinkar L."/>
            <person name="Wang T."/>
            <person name="Sohn W.M."/>
            <person name="Chang B.C.H."/>
            <person name="Kaur P."/>
            <person name="Weisz D."/>
            <person name="Dudchenko O."/>
            <person name="Aiden E.L."/>
            <person name="Korhonen P.K."/>
            <person name="Gasser R.B."/>
        </authorList>
    </citation>
    <scope>NUCLEOTIDE SEQUENCE [LARGE SCALE GENOMIC DNA]</scope>
    <source>
        <strain evidence="1">Cs-k2</strain>
    </source>
</reference>
<dbReference type="InterPro" id="IPR031161">
    <property type="entry name" value="Peptidase_M60_dom"/>
</dbReference>
<dbReference type="AlphaFoldDB" id="A0A3R7G932"/>
<keyword evidence="2" id="KW-1185">Reference proteome</keyword>
<dbReference type="Proteomes" id="UP000286415">
    <property type="component" value="Unassembled WGS sequence"/>
</dbReference>
<evidence type="ECO:0000313" key="2">
    <source>
        <dbReference type="Proteomes" id="UP000286415"/>
    </source>
</evidence>
<dbReference type="EMBL" id="NIRI02000056">
    <property type="protein sequence ID" value="KAG5445187.1"/>
    <property type="molecule type" value="Genomic_DNA"/>
</dbReference>
<name>A0A3R7G932_CLOSI</name>
<organism evidence="1 2">
    <name type="scientific">Clonorchis sinensis</name>
    <name type="common">Chinese liver fluke</name>
    <dbReference type="NCBI Taxonomy" id="79923"/>
    <lineage>
        <taxon>Eukaryota</taxon>
        <taxon>Metazoa</taxon>
        <taxon>Spiralia</taxon>
        <taxon>Lophotrochozoa</taxon>
        <taxon>Platyhelminthes</taxon>
        <taxon>Trematoda</taxon>
        <taxon>Digenea</taxon>
        <taxon>Opisthorchiida</taxon>
        <taxon>Opisthorchiata</taxon>
        <taxon>Opisthorchiidae</taxon>
        <taxon>Clonorchis</taxon>
    </lineage>
</organism>
<dbReference type="PROSITE" id="PS51723">
    <property type="entry name" value="PEPTIDASE_M60"/>
    <property type="match status" value="1"/>
</dbReference>
<comment type="caution">
    <text evidence="1">The sequence shown here is derived from an EMBL/GenBank/DDBJ whole genome shotgun (WGS) entry which is preliminary data.</text>
</comment>
<dbReference type="OrthoDB" id="10391583at2759"/>